<dbReference type="EMBL" id="UINC01003179">
    <property type="protein sequence ID" value="SVA04023.1"/>
    <property type="molecule type" value="Genomic_DNA"/>
</dbReference>
<dbReference type="AlphaFoldDB" id="A0A381SRU8"/>
<evidence type="ECO:0000313" key="1">
    <source>
        <dbReference type="EMBL" id="SVA04023.1"/>
    </source>
</evidence>
<protein>
    <recommendedName>
        <fullName evidence="2">Tetratricopeptide repeat protein</fullName>
    </recommendedName>
</protein>
<dbReference type="InterPro" id="IPR011990">
    <property type="entry name" value="TPR-like_helical_dom_sf"/>
</dbReference>
<reference evidence="1" key="1">
    <citation type="submission" date="2018-05" db="EMBL/GenBank/DDBJ databases">
        <authorList>
            <person name="Lanie J.A."/>
            <person name="Ng W.-L."/>
            <person name="Kazmierczak K.M."/>
            <person name="Andrzejewski T.M."/>
            <person name="Davidsen T.M."/>
            <person name="Wayne K.J."/>
            <person name="Tettelin H."/>
            <person name="Glass J.I."/>
            <person name="Rusch D."/>
            <person name="Podicherti R."/>
            <person name="Tsui H.-C.T."/>
            <person name="Winkler M.E."/>
        </authorList>
    </citation>
    <scope>NUCLEOTIDE SEQUENCE</scope>
</reference>
<dbReference type="SUPFAM" id="SSF48452">
    <property type="entry name" value="TPR-like"/>
    <property type="match status" value="1"/>
</dbReference>
<organism evidence="1">
    <name type="scientific">marine metagenome</name>
    <dbReference type="NCBI Taxonomy" id="408172"/>
    <lineage>
        <taxon>unclassified sequences</taxon>
        <taxon>metagenomes</taxon>
        <taxon>ecological metagenomes</taxon>
    </lineage>
</organism>
<gene>
    <name evidence="1" type="ORF">METZ01_LOCUS56877</name>
</gene>
<evidence type="ECO:0008006" key="2">
    <source>
        <dbReference type="Google" id="ProtNLM"/>
    </source>
</evidence>
<dbReference type="Gene3D" id="1.25.40.10">
    <property type="entry name" value="Tetratricopeptide repeat domain"/>
    <property type="match status" value="1"/>
</dbReference>
<name>A0A381SRU8_9ZZZZ</name>
<accession>A0A381SRU8</accession>
<sequence length="373" mass="42926">MHRPLICIICVINISWSTDIYPGDSEVREGVHAFYNYEFEHSIEILDRARQTYPDHPGVHFIWAASKYYCSQGLDPVIATYDTLEQSLNKIQPIYESLVKKYPNDPAYQLYHGSARGLRARSNLGKKEWLTLLIQAYQGFSIIEDVADKNPNLMDAQLPLGIIEYYAGISNIIIRWAVELFGLNASKLSGIAKISQAANHSEWAWIEASGILSFLYLWIENKPELALPITKKLVKQFPQNFYFNLLYLESLIRTEQSTAAQDLIHILEMRRESLTRRQQDWYDPYLDYEKALFAFNRGDLELSLGLVNKTIMNYTGELDIVLGFAYLLKGKILDTKGDRGSARTFYQNCLELDNFSYAVKEAEYLFTAPYTAQ</sequence>
<proteinExistence type="predicted"/>